<dbReference type="AlphaFoldDB" id="A0A0G3H752"/>
<reference evidence="1 2" key="1">
    <citation type="journal article" date="2015" name="Genome Announc.">
        <title>Complete Genome Sequence of the Type Strain Corynebacterium testudinoris DSM 44614, Recovered from Necrotic Lesions in the Mouth of a Tortoise.</title>
        <authorList>
            <person name="Ruckert C."/>
            <person name="Kriete M."/>
            <person name="Jaenicke S."/>
            <person name="Winkler A."/>
            <person name="Tauch A."/>
        </authorList>
    </citation>
    <scope>NUCLEOTIDE SEQUENCE [LARGE SCALE GENOMIC DNA]</scope>
    <source>
        <strain evidence="1 2">DSM 44614</strain>
    </source>
</reference>
<sequence>MIVSPVPLWEIDTIAYPNPDMIVRLRLTGEDFFGEYTLEELRSLYFFTDYHSMARQFRHYFEFGAFTWIPEQRVHEELMPIDEYKDKVPREPKVDLATWEAEARTWPRFKIWGARRTPVEDWETTPGA</sequence>
<dbReference type="PATRIC" id="fig|136857.5.peg.1728"/>
<accession>A0A0G3H752</accession>
<gene>
    <name evidence="1" type="ORF">CTEST_08695</name>
</gene>
<dbReference type="STRING" id="136857.CTEST_08695"/>
<evidence type="ECO:0000313" key="2">
    <source>
        <dbReference type="Proteomes" id="UP000035540"/>
    </source>
</evidence>
<proteinExistence type="predicted"/>
<dbReference type="Proteomes" id="UP000035540">
    <property type="component" value="Chromosome"/>
</dbReference>
<protein>
    <submittedName>
        <fullName evidence="1">Uncharacterized protein</fullName>
    </submittedName>
</protein>
<name>A0A0G3H752_9CORY</name>
<keyword evidence="2" id="KW-1185">Reference proteome</keyword>
<reference evidence="2" key="2">
    <citation type="submission" date="2015-05" db="EMBL/GenBank/DDBJ databases">
        <title>Complete genome sequence of Corynebacterium testudinoris DSM 44614, recovered from necrotic lesions in the mouth of a tortoise.</title>
        <authorList>
            <person name="Ruckert C."/>
            <person name="Albersmeier A."/>
            <person name="Winkler A."/>
            <person name="Tauch A."/>
        </authorList>
    </citation>
    <scope>NUCLEOTIDE SEQUENCE [LARGE SCALE GENOMIC DNA]</scope>
    <source>
        <strain evidence="2">DSM 44614</strain>
    </source>
</reference>
<dbReference type="RefSeq" id="WP_047253398.1">
    <property type="nucleotide sequence ID" value="NZ_CP011545.1"/>
</dbReference>
<organism evidence="1 2">
    <name type="scientific">Corynebacterium testudinoris</name>
    <dbReference type="NCBI Taxonomy" id="136857"/>
    <lineage>
        <taxon>Bacteria</taxon>
        <taxon>Bacillati</taxon>
        <taxon>Actinomycetota</taxon>
        <taxon>Actinomycetes</taxon>
        <taxon>Mycobacteriales</taxon>
        <taxon>Corynebacteriaceae</taxon>
        <taxon>Corynebacterium</taxon>
    </lineage>
</organism>
<dbReference type="EMBL" id="CP011545">
    <property type="protein sequence ID" value="AKK09169.1"/>
    <property type="molecule type" value="Genomic_DNA"/>
</dbReference>
<dbReference type="KEGG" id="cted:CTEST_08695"/>
<dbReference type="OrthoDB" id="4412927at2"/>
<evidence type="ECO:0000313" key="1">
    <source>
        <dbReference type="EMBL" id="AKK09169.1"/>
    </source>
</evidence>